<dbReference type="AlphaFoldDB" id="A0AAV5CHF3"/>
<dbReference type="EMBL" id="BQKI01000007">
    <property type="protein sequence ID" value="GJM97773.1"/>
    <property type="molecule type" value="Genomic_DNA"/>
</dbReference>
<dbReference type="Pfam" id="PF12049">
    <property type="entry name" value="DUF3531"/>
    <property type="match status" value="1"/>
</dbReference>
<dbReference type="InterPro" id="IPR050872">
    <property type="entry name" value="PPR_P_subfamily"/>
</dbReference>
<dbReference type="PANTHER" id="PTHR46128:SF306">
    <property type="entry name" value="PENTACOTRIPEPTIDE-REPEAT REGION OF PRORP DOMAIN-CONTAINING PROTEIN"/>
    <property type="match status" value="1"/>
</dbReference>
<evidence type="ECO:0000256" key="1">
    <source>
        <dbReference type="ARBA" id="ARBA00007626"/>
    </source>
</evidence>
<gene>
    <name evidence="5" type="primary">ga14725</name>
    <name evidence="5" type="ORF">PR202_ga14725</name>
</gene>
<dbReference type="NCBIfam" id="TIGR00756">
    <property type="entry name" value="PPR"/>
    <property type="match status" value="7"/>
</dbReference>
<sequence length="571" mass="63732">MTATARRVFDEMTRARVAMNTHVYNAMLHVCMKAGDTERAETLVTRMDAAGVPLDRFSFNTIIALYCRKGMRYEAMCVRERMDKEGIQPDTITWNSFIHGLCKEGRVKEASQLLVEMTAPDNVTYTTLIDGYCRVGDVEEAVRLHAEMEAKGMLPGVATYNAILRKLCEDGKMKEANQLLNEMDERKVLADHVTCNTLINAYCKRGDMASACKVKKKMMESGLQLNHFTYKALIHGFCKAKELDEAKQALFQMLDAGFSTNYSVFSWLVDGFYEKETLNMLWAHAIGRGLITKSVCKLMHEARMKSPKLAVETGGYGSVSRPESTKPAFGKTFSGDAHSSHLGLRKLRCLVHLPCIILLRMSKTGGYGGKPAGMVAISNKRRPTPEATLPCCGTAKMLSRRATTATAVGTDGAGENAATPSRTTARERRLVKVREERRRREYDREHTYPGWANVLENACRDDEELRAILGDSIGNPELMKQSVNPRKGVRKKGRVQFNKSKTGSIVAFKVSFREVDLGTSDYLGLDVLLNCLTQLSSEHLGIKQVIFGGKKMGDWEEGMTSSVYGYKHFKI</sequence>
<organism evidence="5 6">
    <name type="scientific">Eleusine coracana subsp. coracana</name>
    <dbReference type="NCBI Taxonomy" id="191504"/>
    <lineage>
        <taxon>Eukaryota</taxon>
        <taxon>Viridiplantae</taxon>
        <taxon>Streptophyta</taxon>
        <taxon>Embryophyta</taxon>
        <taxon>Tracheophyta</taxon>
        <taxon>Spermatophyta</taxon>
        <taxon>Magnoliopsida</taxon>
        <taxon>Liliopsida</taxon>
        <taxon>Poales</taxon>
        <taxon>Poaceae</taxon>
        <taxon>PACMAD clade</taxon>
        <taxon>Chloridoideae</taxon>
        <taxon>Cynodonteae</taxon>
        <taxon>Eleusininae</taxon>
        <taxon>Eleusine</taxon>
    </lineage>
</organism>
<feature type="repeat" description="PPR" evidence="4">
    <location>
        <begin position="226"/>
        <end position="260"/>
    </location>
</feature>
<accession>A0AAV5CHF3</accession>
<dbReference type="Proteomes" id="UP001054889">
    <property type="component" value="Unassembled WGS sequence"/>
</dbReference>
<dbReference type="Gene3D" id="1.25.40.10">
    <property type="entry name" value="Tetratricopeptide repeat domain"/>
    <property type="match status" value="3"/>
</dbReference>
<dbReference type="Pfam" id="PF13041">
    <property type="entry name" value="PPR_2"/>
    <property type="match status" value="2"/>
</dbReference>
<evidence type="ECO:0000256" key="3">
    <source>
        <dbReference type="ARBA" id="ARBA00022946"/>
    </source>
</evidence>
<feature type="repeat" description="PPR" evidence="4">
    <location>
        <begin position="191"/>
        <end position="225"/>
    </location>
</feature>
<evidence type="ECO:0000313" key="5">
    <source>
        <dbReference type="EMBL" id="GJM97773.1"/>
    </source>
</evidence>
<feature type="repeat" description="PPR" evidence="4">
    <location>
        <begin position="20"/>
        <end position="54"/>
    </location>
</feature>
<evidence type="ECO:0008006" key="7">
    <source>
        <dbReference type="Google" id="ProtNLM"/>
    </source>
</evidence>
<keyword evidence="3" id="KW-0809">Transit peptide</keyword>
<protein>
    <recommendedName>
        <fullName evidence="7">Pentatricopeptide repeat-containing protein</fullName>
    </recommendedName>
</protein>
<dbReference type="Pfam" id="PF13812">
    <property type="entry name" value="PPR_3"/>
    <property type="match status" value="1"/>
</dbReference>
<reference evidence="5" key="2">
    <citation type="submission" date="2021-12" db="EMBL/GenBank/DDBJ databases">
        <title>Resequencing data analysis of finger millet.</title>
        <authorList>
            <person name="Hatakeyama M."/>
            <person name="Aluri S."/>
            <person name="Balachadran M.T."/>
            <person name="Sivarajan S.R."/>
            <person name="Poveda L."/>
            <person name="Shimizu-Inatsugi R."/>
            <person name="Schlapbach R."/>
            <person name="Sreeman S.M."/>
            <person name="Shimizu K.K."/>
        </authorList>
    </citation>
    <scope>NUCLEOTIDE SEQUENCE</scope>
</reference>
<keyword evidence="2" id="KW-0677">Repeat</keyword>
<feature type="repeat" description="PPR" evidence="4">
    <location>
        <begin position="55"/>
        <end position="89"/>
    </location>
</feature>
<dbReference type="InterPro" id="IPR021920">
    <property type="entry name" value="DUF3531"/>
</dbReference>
<keyword evidence="6" id="KW-1185">Reference proteome</keyword>
<evidence type="ECO:0000256" key="4">
    <source>
        <dbReference type="PROSITE-ProRule" id="PRU00708"/>
    </source>
</evidence>
<proteinExistence type="inferred from homology"/>
<evidence type="ECO:0000313" key="6">
    <source>
        <dbReference type="Proteomes" id="UP001054889"/>
    </source>
</evidence>
<reference evidence="5" key="1">
    <citation type="journal article" date="2018" name="DNA Res.">
        <title>Multiple hybrid de novo genome assembly of finger millet, an orphan allotetraploid crop.</title>
        <authorList>
            <person name="Hatakeyama M."/>
            <person name="Aluri S."/>
            <person name="Balachadran M.T."/>
            <person name="Sivarajan S.R."/>
            <person name="Patrignani A."/>
            <person name="Gruter S."/>
            <person name="Poveda L."/>
            <person name="Shimizu-Inatsugi R."/>
            <person name="Baeten J."/>
            <person name="Francoijs K.J."/>
            <person name="Nataraja K.N."/>
            <person name="Reddy Y.A.N."/>
            <person name="Phadnis S."/>
            <person name="Ravikumar R.L."/>
            <person name="Schlapbach R."/>
            <person name="Sreeman S.M."/>
            <person name="Shimizu K.K."/>
        </authorList>
    </citation>
    <scope>NUCLEOTIDE SEQUENCE</scope>
</reference>
<feature type="repeat" description="PPR" evidence="4">
    <location>
        <begin position="156"/>
        <end position="190"/>
    </location>
</feature>
<comment type="similarity">
    <text evidence="1">Belongs to the PPR family. P subfamily.</text>
</comment>
<dbReference type="PANTHER" id="PTHR46128">
    <property type="entry name" value="MITOCHONDRIAL GROUP I INTRON SPLICING FACTOR CCM1"/>
    <property type="match status" value="1"/>
</dbReference>
<dbReference type="InterPro" id="IPR011990">
    <property type="entry name" value="TPR-like_helical_dom_sf"/>
</dbReference>
<dbReference type="PROSITE" id="PS51375">
    <property type="entry name" value="PPR"/>
    <property type="match status" value="7"/>
</dbReference>
<dbReference type="FunFam" id="1.25.40.10:FF:000558">
    <property type="entry name" value="Pentatricopeptide repeat-containing protein At5g39710"/>
    <property type="match status" value="1"/>
</dbReference>
<evidence type="ECO:0000256" key="2">
    <source>
        <dbReference type="ARBA" id="ARBA00022737"/>
    </source>
</evidence>
<dbReference type="InterPro" id="IPR002885">
    <property type="entry name" value="PPR_rpt"/>
</dbReference>
<comment type="caution">
    <text evidence="5">The sequence shown here is derived from an EMBL/GenBank/DDBJ whole genome shotgun (WGS) entry which is preliminary data.</text>
</comment>
<name>A0AAV5CHF3_ELECO</name>
<feature type="repeat" description="PPR" evidence="4">
    <location>
        <begin position="121"/>
        <end position="155"/>
    </location>
</feature>
<dbReference type="Pfam" id="PF12854">
    <property type="entry name" value="PPR_1"/>
    <property type="match status" value="1"/>
</dbReference>
<feature type="repeat" description="PPR" evidence="4">
    <location>
        <begin position="90"/>
        <end position="120"/>
    </location>
</feature>